<evidence type="ECO:0000256" key="5">
    <source>
        <dbReference type="SAM" id="MobiDB-lite"/>
    </source>
</evidence>
<dbReference type="InterPro" id="IPR009057">
    <property type="entry name" value="Homeodomain-like_sf"/>
</dbReference>
<dbReference type="InterPro" id="IPR050109">
    <property type="entry name" value="HTH-type_TetR-like_transc_reg"/>
</dbReference>
<dbReference type="PRINTS" id="PR00455">
    <property type="entry name" value="HTHTETR"/>
</dbReference>
<dbReference type="PROSITE" id="PS01081">
    <property type="entry name" value="HTH_TETR_1"/>
    <property type="match status" value="1"/>
</dbReference>
<feature type="DNA-binding region" description="H-T-H motif" evidence="4">
    <location>
        <begin position="48"/>
        <end position="67"/>
    </location>
</feature>
<proteinExistence type="predicted"/>
<dbReference type="PROSITE" id="PS50977">
    <property type="entry name" value="HTH_TETR_2"/>
    <property type="match status" value="1"/>
</dbReference>
<name>A0ABT4MVK4_GORRU</name>
<evidence type="ECO:0000256" key="1">
    <source>
        <dbReference type="ARBA" id="ARBA00023015"/>
    </source>
</evidence>
<keyword evidence="8" id="KW-1185">Reference proteome</keyword>
<keyword evidence="2 4" id="KW-0238">DNA-binding</keyword>
<evidence type="ECO:0000256" key="4">
    <source>
        <dbReference type="PROSITE-ProRule" id="PRU00335"/>
    </source>
</evidence>
<sequence>MSRPPVNPPLPATTRRRQPSQERSRNLVHAVLDATAQVLQEVGLEATSTNKVAKRAGVSVGSIYRYFPNKEALFDALVDDRIELLKDVASERMSELTTQTFPHAAEAMVRATIDFFGREPAVTLLILSRTANPNLSEHDQQLFSRMHAVARQYLALYADSLTVPDLDLTATISLQVVSHFAPHIALAITGHDERELFIAEIVRMLSAFVGVTP</sequence>
<evidence type="ECO:0000313" key="7">
    <source>
        <dbReference type="EMBL" id="MCZ4551039.1"/>
    </source>
</evidence>
<comment type="caution">
    <text evidence="7">The sequence shown here is derived from an EMBL/GenBank/DDBJ whole genome shotgun (WGS) entry which is preliminary data.</text>
</comment>
<accession>A0ABT4MVK4</accession>
<dbReference type="Proteomes" id="UP001067235">
    <property type="component" value="Unassembled WGS sequence"/>
</dbReference>
<dbReference type="SUPFAM" id="SSF46689">
    <property type="entry name" value="Homeodomain-like"/>
    <property type="match status" value="1"/>
</dbReference>
<dbReference type="PANTHER" id="PTHR30055">
    <property type="entry name" value="HTH-TYPE TRANSCRIPTIONAL REGULATOR RUTR"/>
    <property type="match status" value="1"/>
</dbReference>
<evidence type="ECO:0000256" key="2">
    <source>
        <dbReference type="ARBA" id="ARBA00023125"/>
    </source>
</evidence>
<dbReference type="Pfam" id="PF00440">
    <property type="entry name" value="TetR_N"/>
    <property type="match status" value="1"/>
</dbReference>
<dbReference type="InterPro" id="IPR023772">
    <property type="entry name" value="DNA-bd_HTH_TetR-type_CS"/>
</dbReference>
<protein>
    <submittedName>
        <fullName evidence="7">TetR/AcrR family transcriptional regulator</fullName>
    </submittedName>
</protein>
<evidence type="ECO:0000313" key="8">
    <source>
        <dbReference type="Proteomes" id="UP001067235"/>
    </source>
</evidence>
<dbReference type="PANTHER" id="PTHR30055:SF234">
    <property type="entry name" value="HTH-TYPE TRANSCRIPTIONAL REGULATOR BETI"/>
    <property type="match status" value="1"/>
</dbReference>
<gene>
    <name evidence="7" type="ORF">O4213_13695</name>
</gene>
<feature type="domain" description="HTH tetR-type" evidence="6">
    <location>
        <begin position="25"/>
        <end position="85"/>
    </location>
</feature>
<dbReference type="Pfam" id="PF17918">
    <property type="entry name" value="TetR_C_15"/>
    <property type="match status" value="1"/>
</dbReference>
<dbReference type="InterPro" id="IPR001647">
    <property type="entry name" value="HTH_TetR"/>
</dbReference>
<reference evidence="7" key="1">
    <citation type="submission" date="2022-12" db="EMBL/GenBank/DDBJ databases">
        <authorList>
            <person name="Krivoruchko A.V."/>
            <person name="Elkin A."/>
        </authorList>
    </citation>
    <scope>NUCLEOTIDE SEQUENCE</scope>
    <source>
        <strain evidence="7">IEGM 1388</strain>
    </source>
</reference>
<organism evidence="7 8">
    <name type="scientific">Gordonia rubripertincta</name>
    <name type="common">Rhodococcus corallinus</name>
    <dbReference type="NCBI Taxonomy" id="36822"/>
    <lineage>
        <taxon>Bacteria</taxon>
        <taxon>Bacillati</taxon>
        <taxon>Actinomycetota</taxon>
        <taxon>Actinomycetes</taxon>
        <taxon>Mycobacteriales</taxon>
        <taxon>Gordoniaceae</taxon>
        <taxon>Gordonia</taxon>
    </lineage>
</organism>
<keyword evidence="3" id="KW-0804">Transcription</keyword>
<evidence type="ECO:0000259" key="6">
    <source>
        <dbReference type="PROSITE" id="PS50977"/>
    </source>
</evidence>
<dbReference type="Gene3D" id="1.10.357.10">
    <property type="entry name" value="Tetracycline Repressor, domain 2"/>
    <property type="match status" value="1"/>
</dbReference>
<feature type="compositionally biased region" description="Pro residues" evidence="5">
    <location>
        <begin position="1"/>
        <end position="11"/>
    </location>
</feature>
<evidence type="ECO:0000256" key="3">
    <source>
        <dbReference type="ARBA" id="ARBA00023163"/>
    </source>
</evidence>
<feature type="region of interest" description="Disordered" evidence="5">
    <location>
        <begin position="1"/>
        <end position="24"/>
    </location>
</feature>
<dbReference type="EMBL" id="JAPWIE010000004">
    <property type="protein sequence ID" value="MCZ4551039.1"/>
    <property type="molecule type" value="Genomic_DNA"/>
</dbReference>
<dbReference type="InterPro" id="IPR041669">
    <property type="entry name" value="TetR_C_15"/>
</dbReference>
<dbReference type="RefSeq" id="WP_301571758.1">
    <property type="nucleotide sequence ID" value="NZ_JAPWIE010000004.1"/>
</dbReference>
<keyword evidence="1" id="KW-0805">Transcription regulation</keyword>